<evidence type="ECO:0000313" key="2">
    <source>
        <dbReference type="EMBL" id="MBB1485765.1"/>
    </source>
</evidence>
<evidence type="ECO:0000313" key="3">
    <source>
        <dbReference type="Proteomes" id="UP000565262"/>
    </source>
</evidence>
<proteinExistence type="predicted"/>
<dbReference type="PANTHER" id="PTHR39338:SF5">
    <property type="entry name" value="BLR6139 PROTEIN"/>
    <property type="match status" value="1"/>
</dbReference>
<evidence type="ECO:0000256" key="1">
    <source>
        <dbReference type="SAM" id="MobiDB-lite"/>
    </source>
</evidence>
<name>A0A839IKP1_9GAMM</name>
<accession>A0A839IKP1</accession>
<dbReference type="Proteomes" id="UP000565262">
    <property type="component" value="Unassembled WGS sequence"/>
</dbReference>
<dbReference type="PIRSF" id="PIRSF010256">
    <property type="entry name" value="CoxE_vWa"/>
    <property type="match status" value="1"/>
</dbReference>
<gene>
    <name evidence="2" type="ORF">H4O21_03960</name>
</gene>
<reference evidence="2 3" key="1">
    <citation type="submission" date="2020-08" db="EMBL/GenBank/DDBJ databases">
        <title>Oceanospirillum sp. nov. isolated from marine sediment.</title>
        <authorList>
            <person name="Ji X."/>
        </authorList>
    </citation>
    <scope>NUCLEOTIDE SEQUENCE [LARGE SCALE GENOMIC DNA]</scope>
    <source>
        <strain evidence="2 3">D5</strain>
    </source>
</reference>
<dbReference type="Pfam" id="PF05762">
    <property type="entry name" value="VWA_CoxE"/>
    <property type="match status" value="1"/>
</dbReference>
<dbReference type="InterPro" id="IPR008912">
    <property type="entry name" value="Uncharacterised_CoxE"/>
</dbReference>
<protein>
    <submittedName>
        <fullName evidence="2">VWA domain-containing protein</fullName>
    </submittedName>
</protein>
<organism evidence="2 3">
    <name type="scientific">Oceanospirillum sediminis</name>
    <dbReference type="NCBI Taxonomy" id="2760088"/>
    <lineage>
        <taxon>Bacteria</taxon>
        <taxon>Pseudomonadati</taxon>
        <taxon>Pseudomonadota</taxon>
        <taxon>Gammaproteobacteria</taxon>
        <taxon>Oceanospirillales</taxon>
        <taxon>Oceanospirillaceae</taxon>
        <taxon>Oceanospirillum</taxon>
    </lineage>
</organism>
<dbReference type="PANTHER" id="PTHR39338">
    <property type="entry name" value="BLL5662 PROTEIN-RELATED"/>
    <property type="match status" value="1"/>
</dbReference>
<dbReference type="InterPro" id="IPR011195">
    <property type="entry name" value="UCP010256"/>
</dbReference>
<sequence length="471" mass="52869">MQKVLGDFIHALRQAGLPISSAETLDALKAAQLTGIENGPLLRQALGMTLSKRLEHRLIHDQMFDQYFNAYEHLEQSDDPNLSASDKPQPAGRPEAAPATVDNRAAADAAGAINSPLARQLSPLAQQLMGGDMSAMQVMIASAGTGAGAQQITFNTQIPVVTYRVMQALGGSELQQDLAAMAKDDENSALVQLLRQRRTQLQQQIRDYVEQQYLLFNQNEALRLREDKLQKIRLTNIDLSNYKLMGELVRKAAKRLASMHSRRRRMTRRGLLDVRRTIAANAAYDGFLFHTKWKSTRIERPEVIVICDVSGSVSQVARFLLLFLYCLQDVLPRVRSFVFSSEMAEVTELFASKDMDEALADVLKRWGNAPTHYGKALADFEQMALTDIDNKTTVIMLGDARNNNEDGNIPVWQKVYRQSQRVLWLNPEGSLSWDTGDSIMNQYAPYCSHIETCNSLRDLNRILGSELKRNT</sequence>
<dbReference type="InterPro" id="IPR036465">
    <property type="entry name" value="vWFA_dom_sf"/>
</dbReference>
<comment type="caution">
    <text evidence="2">The sequence shown here is derived from an EMBL/GenBank/DDBJ whole genome shotgun (WGS) entry which is preliminary data.</text>
</comment>
<dbReference type="EMBL" id="JACJFM010000003">
    <property type="protein sequence ID" value="MBB1485765.1"/>
    <property type="molecule type" value="Genomic_DNA"/>
</dbReference>
<keyword evidence="3" id="KW-1185">Reference proteome</keyword>
<feature type="region of interest" description="Disordered" evidence="1">
    <location>
        <begin position="77"/>
        <end position="103"/>
    </location>
</feature>
<dbReference type="SUPFAM" id="SSF53300">
    <property type="entry name" value="vWA-like"/>
    <property type="match status" value="1"/>
</dbReference>
<dbReference type="AlphaFoldDB" id="A0A839IKP1"/>
<dbReference type="RefSeq" id="WP_182807544.1">
    <property type="nucleotide sequence ID" value="NZ_JACJFM010000003.1"/>
</dbReference>